<evidence type="ECO:0008006" key="6">
    <source>
        <dbReference type="Google" id="ProtNLM"/>
    </source>
</evidence>
<evidence type="ECO:0000313" key="2">
    <source>
        <dbReference type="EMBL" id="NVO22124.1"/>
    </source>
</evidence>
<comment type="caution">
    <text evidence="2">The sequence shown here is derived from an EMBL/GenBank/DDBJ whole genome shotgun (WGS) entry which is preliminary data.</text>
</comment>
<feature type="chain" id="PRO_5032528999" description="Secreted protein" evidence="1">
    <location>
        <begin position="22"/>
        <end position="156"/>
    </location>
</feature>
<reference evidence="4 5" key="1">
    <citation type="submission" date="2020-04" db="EMBL/GenBank/DDBJ databases">
        <title>Donghicola sp., a member of the Rhodobacteraceae family isolated from mangrove forest in Thailand.</title>
        <authorList>
            <person name="Charoenyingcharoen P."/>
            <person name="Yukphan P."/>
        </authorList>
    </citation>
    <scope>NUCLEOTIDE SEQUENCE [LARGE SCALE GENOMIC DNA]</scope>
    <source>
        <strain evidence="2 5">B5-SW-15</strain>
        <strain evidence="3 4">C2-DW-16</strain>
    </source>
</reference>
<name>A0A850PZF7_9RHOB</name>
<gene>
    <name evidence="3" type="ORF">HJ526_02540</name>
    <name evidence="2" type="ORF">HJ536_02030</name>
</gene>
<accession>A0A850PZF7</accession>
<dbReference type="Proteomes" id="UP000523601">
    <property type="component" value="Unassembled WGS sequence"/>
</dbReference>
<dbReference type="Proteomes" id="UP000592216">
    <property type="component" value="Unassembled WGS sequence"/>
</dbReference>
<dbReference type="AlphaFoldDB" id="A0A850PZF7"/>
<evidence type="ECO:0000313" key="4">
    <source>
        <dbReference type="Proteomes" id="UP000523601"/>
    </source>
</evidence>
<evidence type="ECO:0000313" key="3">
    <source>
        <dbReference type="EMBL" id="NVO26285.1"/>
    </source>
</evidence>
<proteinExistence type="predicted"/>
<organism evidence="2 5">
    <name type="scientific">Donghicola mangrovi</name>
    <dbReference type="NCBI Taxonomy" id="2729614"/>
    <lineage>
        <taxon>Bacteria</taxon>
        <taxon>Pseudomonadati</taxon>
        <taxon>Pseudomonadota</taxon>
        <taxon>Alphaproteobacteria</taxon>
        <taxon>Rhodobacterales</taxon>
        <taxon>Roseobacteraceae</taxon>
        <taxon>Donghicola</taxon>
    </lineage>
</organism>
<dbReference type="RefSeq" id="WP_176852681.1">
    <property type="nucleotide sequence ID" value="NZ_JABCJD010000001.1"/>
</dbReference>
<evidence type="ECO:0000313" key="5">
    <source>
        <dbReference type="Proteomes" id="UP000592216"/>
    </source>
</evidence>
<sequence>MTFKNFVLASTVALIPVAGFAATEEQLIESTGNPVQYHGPDRPMVDVVTDGSMFPEARHLTVVEGVCENDKADIIDWAADTEGYASLAVPTLPANVDDSCSMQNPAVVTGMANDFKSFEDSDKIALDICNASLLEGYGECVIIAQVTDQSNIISQN</sequence>
<keyword evidence="1" id="KW-0732">Signal</keyword>
<evidence type="ECO:0000256" key="1">
    <source>
        <dbReference type="SAM" id="SignalP"/>
    </source>
</evidence>
<keyword evidence="4" id="KW-1185">Reference proteome</keyword>
<protein>
    <recommendedName>
        <fullName evidence="6">Secreted protein</fullName>
    </recommendedName>
</protein>
<dbReference type="EMBL" id="JABCJE010000001">
    <property type="protein sequence ID" value="NVO22124.1"/>
    <property type="molecule type" value="Genomic_DNA"/>
</dbReference>
<dbReference type="EMBL" id="JABCJD010000001">
    <property type="protein sequence ID" value="NVO26285.1"/>
    <property type="molecule type" value="Genomic_DNA"/>
</dbReference>
<feature type="signal peptide" evidence="1">
    <location>
        <begin position="1"/>
        <end position="21"/>
    </location>
</feature>